<dbReference type="EMBL" id="LAZR01048695">
    <property type="protein sequence ID" value="KKK91353.1"/>
    <property type="molecule type" value="Genomic_DNA"/>
</dbReference>
<reference evidence="1" key="1">
    <citation type="journal article" date="2015" name="Nature">
        <title>Complex archaea that bridge the gap between prokaryotes and eukaryotes.</title>
        <authorList>
            <person name="Spang A."/>
            <person name="Saw J.H."/>
            <person name="Jorgensen S.L."/>
            <person name="Zaremba-Niedzwiedzka K."/>
            <person name="Martijn J."/>
            <person name="Lind A.E."/>
            <person name="van Eijk R."/>
            <person name="Schleper C."/>
            <person name="Guy L."/>
            <person name="Ettema T.J."/>
        </authorList>
    </citation>
    <scope>NUCLEOTIDE SEQUENCE</scope>
</reference>
<name>A0A0F8ZC84_9ZZZZ</name>
<evidence type="ECO:0000313" key="1">
    <source>
        <dbReference type="EMBL" id="KKK91353.1"/>
    </source>
</evidence>
<sequence>MDGGFAVKGHVGSGMVVVEEPAAKGQFQLPSGVAVDGGVLLEPSALHQLGEVFEIHLEQVSRPGDDEGAVVSLGPLLSLPDQAGPFKYSVDADRPRGMPEPSLALKGIPEPKRPEVSLLAKPDDLSSHGFLYLARRPIGSSWALQKGVGLTFGLSESGCAIYRRSFGKYPGAYRPGLRSPASGASETSYTVYG</sequence>
<organism evidence="1">
    <name type="scientific">marine sediment metagenome</name>
    <dbReference type="NCBI Taxonomy" id="412755"/>
    <lineage>
        <taxon>unclassified sequences</taxon>
        <taxon>metagenomes</taxon>
        <taxon>ecological metagenomes</taxon>
    </lineage>
</organism>
<dbReference type="AlphaFoldDB" id="A0A0F8ZC84"/>
<comment type="caution">
    <text evidence="1">The sequence shown here is derived from an EMBL/GenBank/DDBJ whole genome shotgun (WGS) entry which is preliminary data.</text>
</comment>
<gene>
    <name evidence="1" type="ORF">LCGC14_2713820</name>
</gene>
<proteinExistence type="predicted"/>
<protein>
    <submittedName>
        <fullName evidence="1">Uncharacterized protein</fullName>
    </submittedName>
</protein>
<accession>A0A0F8ZC84</accession>